<keyword evidence="4" id="KW-1185">Reference proteome</keyword>
<name>A0A0C4EMQ6_PUCT1</name>
<feature type="region of interest" description="Disordered" evidence="1">
    <location>
        <begin position="42"/>
        <end position="65"/>
    </location>
</feature>
<feature type="region of interest" description="Disordered" evidence="1">
    <location>
        <begin position="80"/>
        <end position="107"/>
    </location>
</feature>
<evidence type="ECO:0000313" key="4">
    <source>
        <dbReference type="Proteomes" id="UP000005240"/>
    </source>
</evidence>
<organism evidence="2">
    <name type="scientific">Puccinia triticina (isolate 1-1 / race 1 (BBBD))</name>
    <name type="common">Brown leaf rust fungus</name>
    <dbReference type="NCBI Taxonomy" id="630390"/>
    <lineage>
        <taxon>Eukaryota</taxon>
        <taxon>Fungi</taxon>
        <taxon>Dikarya</taxon>
        <taxon>Basidiomycota</taxon>
        <taxon>Pucciniomycotina</taxon>
        <taxon>Pucciniomycetes</taxon>
        <taxon>Pucciniales</taxon>
        <taxon>Pucciniaceae</taxon>
        <taxon>Puccinia</taxon>
    </lineage>
</organism>
<dbReference type="AlphaFoldDB" id="A0A0C4EMQ6"/>
<evidence type="ECO:0000313" key="3">
    <source>
        <dbReference type="EnsemblFungi" id="PTTG_02046-t43_1-p1"/>
    </source>
</evidence>
<protein>
    <submittedName>
        <fullName evidence="2 3">Uncharacterized protein</fullName>
    </submittedName>
</protein>
<dbReference type="EMBL" id="ADAS02000058">
    <property type="protein sequence ID" value="OAV92862.1"/>
    <property type="molecule type" value="Genomic_DNA"/>
</dbReference>
<reference evidence="2" key="2">
    <citation type="submission" date="2016-05" db="EMBL/GenBank/DDBJ databases">
        <title>Comparative analysis highlights variable genome content of wheat rusts and divergence of the mating loci.</title>
        <authorList>
            <person name="Cuomo C.A."/>
            <person name="Bakkeren G."/>
            <person name="Szabo L."/>
            <person name="Khalil H."/>
            <person name="Joly D."/>
            <person name="Goldberg J."/>
            <person name="Young S."/>
            <person name="Zeng Q."/>
            <person name="Fellers J."/>
        </authorList>
    </citation>
    <scope>NUCLEOTIDE SEQUENCE [LARGE SCALE GENOMIC DNA]</scope>
    <source>
        <strain evidence="2">1-1 BBBD Race 1</strain>
    </source>
</reference>
<reference evidence="3" key="4">
    <citation type="submission" date="2025-05" db="UniProtKB">
        <authorList>
            <consortium name="EnsemblFungi"/>
        </authorList>
    </citation>
    <scope>IDENTIFICATION</scope>
    <source>
        <strain evidence="3">isolate 1-1 / race 1 (BBBD)</strain>
    </source>
</reference>
<evidence type="ECO:0000313" key="2">
    <source>
        <dbReference type="EMBL" id="OAV92862.1"/>
    </source>
</evidence>
<dbReference type="EnsemblFungi" id="PTTG_02046-t43_1">
    <property type="protein sequence ID" value="PTTG_02046-t43_1-p1"/>
    <property type="gene ID" value="PTTG_02046"/>
</dbReference>
<dbReference type="Proteomes" id="UP000005240">
    <property type="component" value="Unassembled WGS sequence"/>
</dbReference>
<accession>A0A0C4EMQ6</accession>
<gene>
    <name evidence="2" type="ORF">PTTG_02046</name>
</gene>
<dbReference type="VEuPathDB" id="FungiDB:PTTG_02046"/>
<reference evidence="3 4" key="3">
    <citation type="journal article" date="2017" name="G3 (Bethesda)">
        <title>Comparative analysis highlights variable genome content of wheat rusts and divergence of the mating loci.</title>
        <authorList>
            <person name="Cuomo C.A."/>
            <person name="Bakkeren G."/>
            <person name="Khalil H.B."/>
            <person name="Panwar V."/>
            <person name="Joly D."/>
            <person name="Linning R."/>
            <person name="Sakthikumar S."/>
            <person name="Song X."/>
            <person name="Adiconis X."/>
            <person name="Fan L."/>
            <person name="Goldberg J.M."/>
            <person name="Levin J.Z."/>
            <person name="Young S."/>
            <person name="Zeng Q."/>
            <person name="Anikster Y."/>
            <person name="Bruce M."/>
            <person name="Wang M."/>
            <person name="Yin C."/>
            <person name="McCallum B."/>
            <person name="Szabo L.J."/>
            <person name="Hulbert S."/>
            <person name="Chen X."/>
            <person name="Fellers J.P."/>
        </authorList>
    </citation>
    <scope>NUCLEOTIDE SEQUENCE</scope>
    <source>
        <strain evidence="4">Isolate 1-1 / race 1 (BBBD)</strain>
        <strain evidence="3">isolate 1-1 / race 1 (BBBD)</strain>
    </source>
</reference>
<evidence type="ECO:0000256" key="1">
    <source>
        <dbReference type="SAM" id="MobiDB-lite"/>
    </source>
</evidence>
<proteinExistence type="predicted"/>
<reference evidence="2" key="1">
    <citation type="submission" date="2009-11" db="EMBL/GenBank/DDBJ databases">
        <authorList>
            <consortium name="The Broad Institute Genome Sequencing Platform"/>
            <person name="Ward D."/>
            <person name="Feldgarden M."/>
            <person name="Earl A."/>
            <person name="Young S.K."/>
            <person name="Zeng Q."/>
            <person name="Koehrsen M."/>
            <person name="Alvarado L."/>
            <person name="Berlin A."/>
            <person name="Bochicchio J."/>
            <person name="Borenstein D."/>
            <person name="Chapman S.B."/>
            <person name="Chen Z."/>
            <person name="Engels R."/>
            <person name="Freedman E."/>
            <person name="Gellesch M."/>
            <person name="Goldberg J."/>
            <person name="Griggs A."/>
            <person name="Gujja S."/>
            <person name="Heilman E."/>
            <person name="Heiman D."/>
            <person name="Hepburn T."/>
            <person name="Howarth C."/>
            <person name="Jen D."/>
            <person name="Larson L."/>
            <person name="Lewis B."/>
            <person name="Mehta T."/>
            <person name="Park D."/>
            <person name="Pearson M."/>
            <person name="Roberts A."/>
            <person name="Saif S."/>
            <person name="Shea T."/>
            <person name="Shenoy N."/>
            <person name="Sisk P."/>
            <person name="Stolte C."/>
            <person name="Sykes S."/>
            <person name="Thomson T."/>
            <person name="Walk T."/>
            <person name="White J."/>
            <person name="Yandava C."/>
            <person name="Izard J."/>
            <person name="Baranova O.V."/>
            <person name="Blanton J.M."/>
            <person name="Tanner A.C."/>
            <person name="Dewhirst F.E."/>
            <person name="Haas B."/>
            <person name="Nusbaum C."/>
            <person name="Birren B."/>
        </authorList>
    </citation>
    <scope>NUCLEOTIDE SEQUENCE [LARGE SCALE GENOMIC DNA]</scope>
    <source>
        <strain evidence="2">1-1 BBBD Race 1</strain>
    </source>
</reference>
<sequence length="165" mass="17236">MTWQSLPNIELISLLVSQGLPMSKRHISWQYTAGQIQRQVDTPQGVPAAPHGQNAPQRISKGAQGASCGVLGTPTRRDLMASPQPQRQKGAIHGRYGGASSGRPWGGFQRLPCRRPAGAPGRPAKGASEGVVGRPLGGRWSGCLADGTLASGLVGSPREIDLMAA</sequence>